<proteinExistence type="predicted"/>
<sequence>MESSKHEVKNNRCMKFNPMSCKRDESIQGRTQKGVRKNIEEKGKERKMKIGVNGKRCLRDEGKESEKEETTNEE</sequence>
<evidence type="ECO:0000313" key="3">
    <source>
        <dbReference type="Proteomes" id="UP001292094"/>
    </source>
</evidence>
<dbReference type="EMBL" id="JAWZYT010002574">
    <property type="protein sequence ID" value="KAK4303509.1"/>
    <property type="molecule type" value="Genomic_DNA"/>
</dbReference>
<reference evidence="2" key="1">
    <citation type="submission" date="2023-11" db="EMBL/GenBank/DDBJ databases">
        <title>Genome assemblies of two species of porcelain crab, Petrolisthes cinctipes and Petrolisthes manimaculis (Anomura: Porcellanidae).</title>
        <authorList>
            <person name="Angst P."/>
        </authorList>
    </citation>
    <scope>NUCLEOTIDE SEQUENCE</scope>
    <source>
        <strain evidence="2">PB745_02</strain>
        <tissue evidence="2">Gill</tissue>
    </source>
</reference>
<gene>
    <name evidence="2" type="ORF">Pmani_024478</name>
</gene>
<name>A0AAE1P9N8_9EUCA</name>
<organism evidence="2 3">
    <name type="scientific">Petrolisthes manimaculis</name>
    <dbReference type="NCBI Taxonomy" id="1843537"/>
    <lineage>
        <taxon>Eukaryota</taxon>
        <taxon>Metazoa</taxon>
        <taxon>Ecdysozoa</taxon>
        <taxon>Arthropoda</taxon>
        <taxon>Crustacea</taxon>
        <taxon>Multicrustacea</taxon>
        <taxon>Malacostraca</taxon>
        <taxon>Eumalacostraca</taxon>
        <taxon>Eucarida</taxon>
        <taxon>Decapoda</taxon>
        <taxon>Pleocyemata</taxon>
        <taxon>Anomura</taxon>
        <taxon>Galatheoidea</taxon>
        <taxon>Porcellanidae</taxon>
        <taxon>Petrolisthes</taxon>
    </lineage>
</organism>
<feature type="compositionally biased region" description="Basic and acidic residues" evidence="1">
    <location>
        <begin position="57"/>
        <end position="74"/>
    </location>
</feature>
<comment type="caution">
    <text evidence="2">The sequence shown here is derived from an EMBL/GenBank/DDBJ whole genome shotgun (WGS) entry which is preliminary data.</text>
</comment>
<feature type="region of interest" description="Disordered" evidence="1">
    <location>
        <begin position="24"/>
        <end position="74"/>
    </location>
</feature>
<protein>
    <submittedName>
        <fullName evidence="2">Uncharacterized protein</fullName>
    </submittedName>
</protein>
<dbReference type="Proteomes" id="UP001292094">
    <property type="component" value="Unassembled WGS sequence"/>
</dbReference>
<accession>A0AAE1P9N8</accession>
<dbReference type="AlphaFoldDB" id="A0AAE1P9N8"/>
<evidence type="ECO:0000313" key="2">
    <source>
        <dbReference type="EMBL" id="KAK4303509.1"/>
    </source>
</evidence>
<keyword evidence="3" id="KW-1185">Reference proteome</keyword>
<evidence type="ECO:0000256" key="1">
    <source>
        <dbReference type="SAM" id="MobiDB-lite"/>
    </source>
</evidence>